<sequence length="288" mass="31824">MKSFLLLLFGVFYVFTGYSQEFKEVPIFGDGVAVQTIDAKVLNEISGMGFSKVHPNKLYVHNDSGGEAKVYILDSSGKEVGDIELVGAKNRDWEDIAVGPGPGGKSYVYVGEIGDNAGKYESIAIYRFAEPSSIKPGIMVNPEKIQLKYPNGPMDAETLMVDPVSGDIFIISKRDKRNTVFRLAAADFGKGETILKEVLKLPITSAVAGDISQDGSQILIKNYLEVYYWPRNLNESLTNALSKEPIKLPYVPEPQGEAIGFDQAGKAYFTLSEVRFEIQPVLYRYPKK</sequence>
<proteinExistence type="predicted"/>
<dbReference type="SUPFAM" id="SSF50956">
    <property type="entry name" value="Thermostable phytase (3-phytase)"/>
    <property type="match status" value="1"/>
</dbReference>
<keyword evidence="2" id="KW-1185">Reference proteome</keyword>
<protein>
    <recommendedName>
        <fullName evidence="3">Integral membrane protein</fullName>
    </recommendedName>
</protein>
<evidence type="ECO:0008006" key="3">
    <source>
        <dbReference type="Google" id="ProtNLM"/>
    </source>
</evidence>
<dbReference type="EMBL" id="JAFKCU010000002">
    <property type="protein sequence ID" value="MBN7815351.1"/>
    <property type="molecule type" value="Genomic_DNA"/>
</dbReference>
<accession>A0ABS3CFQ2</accession>
<evidence type="ECO:0000313" key="1">
    <source>
        <dbReference type="EMBL" id="MBN7815351.1"/>
    </source>
</evidence>
<organism evidence="1 2">
    <name type="scientific">Algoriphagus pacificus</name>
    <dbReference type="NCBI Taxonomy" id="2811234"/>
    <lineage>
        <taxon>Bacteria</taxon>
        <taxon>Pseudomonadati</taxon>
        <taxon>Bacteroidota</taxon>
        <taxon>Cytophagia</taxon>
        <taxon>Cytophagales</taxon>
        <taxon>Cyclobacteriaceae</taxon>
        <taxon>Algoriphagus</taxon>
    </lineage>
</organism>
<dbReference type="Proteomes" id="UP000664480">
    <property type="component" value="Unassembled WGS sequence"/>
</dbReference>
<dbReference type="RefSeq" id="WP_206586030.1">
    <property type="nucleotide sequence ID" value="NZ_JAFKCU010000002.1"/>
</dbReference>
<reference evidence="1 2" key="1">
    <citation type="submission" date="2021-03" db="EMBL/GenBank/DDBJ databases">
        <title>novel species isolated from a fishpond in China.</title>
        <authorList>
            <person name="Lu H."/>
            <person name="Cai Z."/>
        </authorList>
    </citation>
    <scope>NUCLEOTIDE SEQUENCE [LARGE SCALE GENOMIC DNA]</scope>
    <source>
        <strain evidence="1 2">YJ13C</strain>
    </source>
</reference>
<gene>
    <name evidence="1" type="ORF">J0A69_07935</name>
</gene>
<evidence type="ECO:0000313" key="2">
    <source>
        <dbReference type="Proteomes" id="UP000664480"/>
    </source>
</evidence>
<comment type="caution">
    <text evidence="1">The sequence shown here is derived from an EMBL/GenBank/DDBJ whole genome shotgun (WGS) entry which is preliminary data.</text>
</comment>
<name>A0ABS3CFQ2_9BACT</name>